<dbReference type="InterPro" id="IPR000719">
    <property type="entry name" value="Prot_kinase_dom"/>
</dbReference>
<evidence type="ECO:0000256" key="8">
    <source>
        <dbReference type="PIRNR" id="PIRNR000604"/>
    </source>
</evidence>
<gene>
    <name evidence="15" type="primary">EfPTK151</name>
</gene>
<dbReference type="GO" id="GO:0004715">
    <property type="term" value="F:non-membrane spanning protein tyrosine kinase activity"/>
    <property type="evidence" value="ECO:0007669"/>
    <property type="project" value="UniProtKB-EC"/>
</dbReference>
<evidence type="ECO:0000256" key="12">
    <source>
        <dbReference type="PROSITE-ProRule" id="PRU10141"/>
    </source>
</evidence>
<feature type="binding site" evidence="10 12">
    <location>
        <position position="319"/>
    </location>
    <ligand>
        <name>ATP</name>
        <dbReference type="ChEBI" id="CHEBI:30616"/>
    </ligand>
</feature>
<keyword evidence="2 8" id="KW-0547">Nucleotide-binding</keyword>
<dbReference type="PRINTS" id="PR00401">
    <property type="entry name" value="SH2DOMAIN"/>
</dbReference>
<dbReference type="GO" id="GO:0035556">
    <property type="term" value="P:intracellular signal transduction"/>
    <property type="evidence" value="ECO:0007669"/>
    <property type="project" value="InterPro"/>
</dbReference>
<feature type="binding site" evidence="10">
    <location>
        <begin position="292"/>
        <end position="300"/>
    </location>
    <ligand>
        <name>ATP</name>
        <dbReference type="ChEBI" id="CHEBI:30616"/>
    </ligand>
</feature>
<keyword evidence="6 8" id="KW-0829">Tyrosine-protein kinase</keyword>
<dbReference type="PROSITE" id="PS50001">
    <property type="entry name" value="SH2"/>
    <property type="match status" value="2"/>
</dbReference>
<dbReference type="EMBL" id="AB006569">
    <property type="protein sequence ID" value="BAA81723.2"/>
    <property type="molecule type" value="mRNA"/>
</dbReference>
<evidence type="ECO:0000259" key="13">
    <source>
        <dbReference type="PROSITE" id="PS50001"/>
    </source>
</evidence>
<feature type="domain" description="SH2" evidence="13">
    <location>
        <begin position="163"/>
        <end position="254"/>
    </location>
</feature>
<dbReference type="SUPFAM" id="SSF55550">
    <property type="entry name" value="SH2 domain"/>
    <property type="match status" value="2"/>
</dbReference>
<dbReference type="PROSITE" id="PS00109">
    <property type="entry name" value="PROTEIN_KINASE_TYR"/>
    <property type="match status" value="1"/>
</dbReference>
<evidence type="ECO:0000256" key="3">
    <source>
        <dbReference type="ARBA" id="ARBA00022777"/>
    </source>
</evidence>
<evidence type="ECO:0000256" key="5">
    <source>
        <dbReference type="ARBA" id="ARBA00022859"/>
    </source>
</evidence>
<keyword evidence="1 8" id="KW-0808">Transferase</keyword>
<dbReference type="InterPro" id="IPR000980">
    <property type="entry name" value="SH2"/>
</dbReference>
<dbReference type="EC" id="2.7.10.2" evidence="8"/>
<sequence length="573" mass="65186">MTDLSKELWYHGRISRLDAEQLLDNFGRLSGSFLVRDSLTTTGEYVLSLSFQGKKYHYIISRHPDGSVAIQDGAKFDSPIELIQYHTKKVDGLITTLKQPCCRLPGQPPQGYRFISHEEMQMAMREAALLLGYQEHQVKDALVKRRSAFEQLVGGILHRKQLWFHGAISREESEQRMKAFGLRDGLFLVRERTEVNSFALCVAVKNDIYHYLLEMNTLGQLSIENGRKFENLLQVVDHYSRTPDGLLCTLVDVCAVTRFEAQAVPMPGAVVKRVKHGPRRIEDSELSTQGELGAGTFGTVRLGVYRPKNGEPEVQCALKYLKQSEELPNQKAEILREADAMAALDHCNIVRLFGICVGDPICLVMELARQGPLNKFLRKRPTFPVIKILNMALQVSRGMAYLEEVRFVHRDLAARNVLVVDDDNVKISDFGMSRAIGAGSEYYKAETAGRWPLKWYAPECIYYAKFDSKSDVWSYGVTVWEAFSFGAKPYAGLKGQDIMQMLEGNQRLDSPEKCPQPIYDIMLRCWAWRPEDRPSFSELSSMLKDIYVYLQQNDTVVSNDLKKPLPPKPLRKN</sequence>
<dbReference type="Pfam" id="PF07714">
    <property type="entry name" value="PK_Tyr_Ser-Thr"/>
    <property type="match status" value="1"/>
</dbReference>
<dbReference type="PROSITE" id="PS00107">
    <property type="entry name" value="PROTEIN_KINASE_ATP"/>
    <property type="match status" value="1"/>
</dbReference>
<keyword evidence="11" id="KW-0727">SH2 domain</keyword>
<dbReference type="Pfam" id="PF00017">
    <property type="entry name" value="SH2"/>
    <property type="match status" value="2"/>
</dbReference>
<dbReference type="InterPro" id="IPR050198">
    <property type="entry name" value="Non-receptor_tyrosine_kinases"/>
</dbReference>
<dbReference type="PROSITE" id="PS50011">
    <property type="entry name" value="PROTEIN_KINASE_DOM"/>
    <property type="match status" value="1"/>
</dbReference>
<evidence type="ECO:0000256" key="4">
    <source>
        <dbReference type="ARBA" id="ARBA00022840"/>
    </source>
</evidence>
<dbReference type="Gene3D" id="1.10.510.10">
    <property type="entry name" value="Transferase(Phosphotransferase) domain 1"/>
    <property type="match status" value="1"/>
</dbReference>
<evidence type="ECO:0000256" key="11">
    <source>
        <dbReference type="PROSITE-ProRule" id="PRU00191"/>
    </source>
</evidence>
<dbReference type="Gene3D" id="3.30.505.10">
    <property type="entry name" value="SH2 domain"/>
    <property type="match status" value="2"/>
</dbReference>
<protein>
    <recommendedName>
        <fullName evidence="8">Tyrosine-protein kinase</fullName>
        <ecNumber evidence="8">2.7.10.2</ecNumber>
    </recommendedName>
</protein>
<dbReference type="CDD" id="cd05060">
    <property type="entry name" value="PTKc_Syk_like"/>
    <property type="match status" value="1"/>
</dbReference>
<proteinExistence type="evidence at transcript level"/>
<dbReference type="GO" id="GO:0005737">
    <property type="term" value="C:cytoplasm"/>
    <property type="evidence" value="ECO:0007669"/>
    <property type="project" value="InterPro"/>
</dbReference>
<dbReference type="FunFam" id="1.10.510.10:FF:000216">
    <property type="entry name" value="Tyrosine-protein kinase SYK"/>
    <property type="match status" value="1"/>
</dbReference>
<dbReference type="InterPro" id="IPR008266">
    <property type="entry name" value="Tyr_kinase_AS"/>
</dbReference>
<dbReference type="SMART" id="SM00252">
    <property type="entry name" value="SH2"/>
    <property type="match status" value="2"/>
</dbReference>
<keyword evidence="5" id="KW-0391">Immunity</keyword>
<reference evidence="15" key="1">
    <citation type="journal article" date="1999" name="J. Mol. Evol.">
        <title>Extensive gene duplication in the early evolution of animals before the parazoan-eumetazoan split demonstrated by G proteins and protein tyrosine kinases from sponge and hydra.</title>
        <authorList>
            <person name="Suga H."/>
            <person name="Koyanagi M."/>
            <person name="Hoshiyama D."/>
            <person name="Ono K."/>
            <person name="Iwabe N."/>
            <person name="Kuma K."/>
            <person name="Miyata T."/>
        </authorList>
    </citation>
    <scope>NUCLEOTIDE SEQUENCE</scope>
</reference>
<keyword evidence="3 8" id="KW-0418">Kinase</keyword>
<evidence type="ECO:0000256" key="9">
    <source>
        <dbReference type="PIRSR" id="PIRSR000604-1"/>
    </source>
</evidence>
<dbReference type="InterPro" id="IPR017441">
    <property type="entry name" value="Protein_kinase_ATP_BS"/>
</dbReference>
<dbReference type="PRINTS" id="PR00109">
    <property type="entry name" value="TYRKINASE"/>
</dbReference>
<evidence type="ECO:0000256" key="7">
    <source>
        <dbReference type="ARBA" id="ARBA00051245"/>
    </source>
</evidence>
<dbReference type="SMART" id="SM00219">
    <property type="entry name" value="TyrKc"/>
    <property type="match status" value="1"/>
</dbReference>
<dbReference type="Gene3D" id="3.30.200.20">
    <property type="entry name" value="Phosphorylase Kinase, domain 1"/>
    <property type="match status" value="1"/>
</dbReference>
<dbReference type="InterPro" id="IPR001245">
    <property type="entry name" value="Ser-Thr/Tyr_kinase_cat_dom"/>
</dbReference>
<feature type="active site" description="Proton acceptor" evidence="9">
    <location>
        <position position="411"/>
    </location>
</feature>
<dbReference type="PIRSF" id="PIRSF000604">
    <property type="entry name" value="TyrPK_SYK"/>
    <property type="match status" value="1"/>
</dbReference>
<evidence type="ECO:0000256" key="1">
    <source>
        <dbReference type="ARBA" id="ARBA00022679"/>
    </source>
</evidence>
<evidence type="ECO:0000256" key="10">
    <source>
        <dbReference type="PIRSR" id="PIRSR000604-2"/>
    </source>
</evidence>
<keyword evidence="4 8" id="KW-0067">ATP-binding</keyword>
<dbReference type="AlphaFoldDB" id="Q9Y1X9"/>
<dbReference type="SUPFAM" id="SSF56112">
    <property type="entry name" value="Protein kinase-like (PK-like)"/>
    <property type="match status" value="1"/>
</dbReference>
<reference evidence="15" key="2">
    <citation type="journal article" date="2001" name="Gene">
        <title>Sponge homologs of vertebrate protein tyrosine kinases and frequent domain shufflings in the early evolution of animals before the parazoan-eumetazoan split.</title>
        <authorList>
            <person name="Suga H."/>
            <person name="Katoh K."/>
            <person name="Miyata T."/>
        </authorList>
    </citation>
    <scope>NUCLEOTIDE SEQUENCE</scope>
</reference>
<dbReference type="InterPro" id="IPR020635">
    <property type="entry name" value="Tyr_kinase_cat_dom"/>
</dbReference>
<feature type="domain" description="Protein kinase" evidence="14">
    <location>
        <begin position="286"/>
        <end position="550"/>
    </location>
</feature>
<accession>Q9Y1X9</accession>
<feature type="domain" description="SH2" evidence="13">
    <location>
        <begin position="9"/>
        <end position="101"/>
    </location>
</feature>
<dbReference type="InterPro" id="IPR036860">
    <property type="entry name" value="SH2_dom_sf"/>
</dbReference>
<organism evidence="15">
    <name type="scientific">Ephydatia fluviatilis</name>
    <dbReference type="NCBI Taxonomy" id="31330"/>
    <lineage>
        <taxon>Eukaryota</taxon>
        <taxon>Metazoa</taxon>
        <taxon>Porifera</taxon>
        <taxon>Demospongiae</taxon>
        <taxon>Heteroscleromorpha</taxon>
        <taxon>Spongillida</taxon>
        <taxon>Spongillidae</taxon>
        <taxon>Ephydatia</taxon>
    </lineage>
</organism>
<dbReference type="InterPro" id="IPR012234">
    <property type="entry name" value="Tyr_kinase_non-rcpt_SYK/ZAP70"/>
</dbReference>
<evidence type="ECO:0000259" key="14">
    <source>
        <dbReference type="PROSITE" id="PS50011"/>
    </source>
</evidence>
<dbReference type="GO" id="GO:0002376">
    <property type="term" value="P:immune system process"/>
    <property type="evidence" value="ECO:0007669"/>
    <property type="project" value="UniProtKB-KW"/>
</dbReference>
<comment type="similarity">
    <text evidence="8">Belongs to the protein kinase superfamily. Tyr protein kinase family. SYK/ZAP-70 subfamily.</text>
</comment>
<evidence type="ECO:0000313" key="15">
    <source>
        <dbReference type="EMBL" id="BAA81723.2"/>
    </source>
</evidence>
<dbReference type="PANTHER" id="PTHR24418">
    <property type="entry name" value="TYROSINE-PROTEIN KINASE"/>
    <property type="match status" value="1"/>
</dbReference>
<evidence type="ECO:0000256" key="2">
    <source>
        <dbReference type="ARBA" id="ARBA00022741"/>
    </source>
</evidence>
<dbReference type="InterPro" id="IPR011009">
    <property type="entry name" value="Kinase-like_dom_sf"/>
</dbReference>
<name>Q9Y1X9_9METZ</name>
<dbReference type="GO" id="GO:0005524">
    <property type="term" value="F:ATP binding"/>
    <property type="evidence" value="ECO:0007669"/>
    <property type="project" value="UniProtKB-UniRule"/>
</dbReference>
<comment type="catalytic activity">
    <reaction evidence="7 8">
        <text>L-tyrosyl-[protein] + ATP = O-phospho-L-tyrosyl-[protein] + ADP + H(+)</text>
        <dbReference type="Rhea" id="RHEA:10596"/>
        <dbReference type="Rhea" id="RHEA-COMP:10136"/>
        <dbReference type="Rhea" id="RHEA-COMP:20101"/>
        <dbReference type="ChEBI" id="CHEBI:15378"/>
        <dbReference type="ChEBI" id="CHEBI:30616"/>
        <dbReference type="ChEBI" id="CHEBI:46858"/>
        <dbReference type="ChEBI" id="CHEBI:61978"/>
        <dbReference type="ChEBI" id="CHEBI:456216"/>
        <dbReference type="EC" id="2.7.10.2"/>
    </reaction>
</comment>
<evidence type="ECO:0000256" key="6">
    <source>
        <dbReference type="ARBA" id="ARBA00023137"/>
    </source>
</evidence>